<dbReference type="KEGG" id="crw:CROST_041520"/>
<proteinExistence type="predicted"/>
<gene>
    <name evidence="1" type="ORF">CROST_041520</name>
</gene>
<dbReference type="EMBL" id="CP096983">
    <property type="protein sequence ID" value="URZ13386.1"/>
    <property type="molecule type" value="Genomic_DNA"/>
</dbReference>
<reference evidence="1 2" key="1">
    <citation type="submission" date="2022-04" db="EMBL/GenBank/DDBJ databases">
        <title>Genome sequence of C. roseum typestrain.</title>
        <authorList>
            <person name="Poehlein A."/>
            <person name="Schoch T."/>
            <person name="Duerre P."/>
            <person name="Daniel R."/>
        </authorList>
    </citation>
    <scope>NUCLEOTIDE SEQUENCE [LARGE SCALE GENOMIC DNA]</scope>
    <source>
        <strain evidence="1 2">DSM 7320</strain>
    </source>
</reference>
<dbReference type="STRING" id="84029.CROST_37730"/>
<evidence type="ECO:0000313" key="1">
    <source>
        <dbReference type="EMBL" id="URZ13386.1"/>
    </source>
</evidence>
<name>A0A1S8KZE5_9CLOT</name>
<dbReference type="AlphaFoldDB" id="A0A1S8KZE5"/>
<dbReference type="Proteomes" id="UP000190951">
    <property type="component" value="Chromosome"/>
</dbReference>
<accession>A0A1S8KZE5</accession>
<sequence>MKNAKEDAKYIVNLPLFQKAIKVWNKYHIGAYLYTGVEIVVEVLTIAASVATIVGEIAGSIPSGEISLLAIGGSLIALVHGVNSVYNGVQDLKSIGKDDFDKVGDSGNYLQDGYGYALGSMAWYAGGLIDLGLNSKNNQYASELCDYGKTVGYVDYYGADMYFGRGSVKDSLKVLKAGDTVKNLWTTYKGGNWVDGWKTNLILKNRNKLFLGLVFGPPLIFLVGMTIWITMENRLEQITLKAVFGVFLGGAFCMFIFVELIDMIQATTREFIHDDKKGKLISLILFVTFLFKELYEIAHHHH</sequence>
<organism evidence="1 2">
    <name type="scientific">Clostridium felsineum</name>
    <dbReference type="NCBI Taxonomy" id="36839"/>
    <lineage>
        <taxon>Bacteria</taxon>
        <taxon>Bacillati</taxon>
        <taxon>Bacillota</taxon>
        <taxon>Clostridia</taxon>
        <taxon>Eubacteriales</taxon>
        <taxon>Clostridiaceae</taxon>
        <taxon>Clostridium</taxon>
    </lineage>
</organism>
<dbReference type="RefSeq" id="WP_242950885.1">
    <property type="nucleotide sequence ID" value="NZ_CP096983.1"/>
</dbReference>
<keyword evidence="2" id="KW-1185">Reference proteome</keyword>
<evidence type="ECO:0000313" key="2">
    <source>
        <dbReference type="Proteomes" id="UP000190951"/>
    </source>
</evidence>
<protein>
    <submittedName>
        <fullName evidence="1">Uncharacterized protein</fullName>
    </submittedName>
</protein>